<reference evidence="2" key="1">
    <citation type="submission" date="2017-02" db="EMBL/GenBank/DDBJ databases">
        <authorList>
            <person name="Regsiter A."/>
            <person name="William W."/>
        </authorList>
    </citation>
    <scope>NUCLEOTIDE SEQUENCE</scope>
    <source>
        <strain evidence="2">BdmA 4</strain>
    </source>
</reference>
<name>A0A3P3XNG5_9SPIR</name>
<protein>
    <recommendedName>
        <fullName evidence="1">SMP-30/Gluconolactonase/LRE-like region domain-containing protein</fullName>
    </recommendedName>
</protein>
<dbReference type="InterPro" id="IPR011042">
    <property type="entry name" value="6-blade_b-propeller_TolB-like"/>
</dbReference>
<organism evidence="2">
    <name type="scientific">uncultured spirochete</name>
    <dbReference type="NCBI Taxonomy" id="156406"/>
    <lineage>
        <taxon>Bacteria</taxon>
        <taxon>Pseudomonadati</taxon>
        <taxon>Spirochaetota</taxon>
        <taxon>Spirochaetia</taxon>
        <taxon>Spirochaetales</taxon>
        <taxon>environmental samples</taxon>
    </lineage>
</organism>
<dbReference type="Pfam" id="PF08450">
    <property type="entry name" value="SGL"/>
    <property type="match status" value="1"/>
</dbReference>
<proteinExistence type="predicted"/>
<accession>A0A3P3XNG5</accession>
<dbReference type="PANTHER" id="PTHR47572">
    <property type="entry name" value="LIPOPROTEIN-RELATED"/>
    <property type="match status" value="1"/>
</dbReference>
<dbReference type="Gene3D" id="2.120.10.30">
    <property type="entry name" value="TolB, C-terminal domain"/>
    <property type="match status" value="1"/>
</dbReference>
<sequence length="296" mass="33130">MLNKNYVSPKLSFPEGPVLMDNGDFFLVEMGEDAGTISHIDGKTFTCTRVVKTGRPNGLAIDKDGTIWCAESKHPSLLKVTQDGKVEMVLEKCEGEDFRFPNDLAFGPDGMLYMTDSGIRFYDSETNGKLNPDYMTYPYRGKVYCINPKTLEIYKIDDYIKFTNGIALGPDDRLYVNETRTGNIYSYGKVNGRYSNKDKKLFANVLHEGENLSPSRGPDGMKFAASGNLYCVVYGQWDVVVLDRNGKQIKYIPTEGQNPTNLVFGPQGSGDIYVTEVAEGHMEKHHVGEDGMVLYR</sequence>
<dbReference type="SUPFAM" id="SSF63829">
    <property type="entry name" value="Calcium-dependent phosphotriesterase"/>
    <property type="match status" value="1"/>
</dbReference>
<dbReference type="EMBL" id="FWDO01000004">
    <property type="protein sequence ID" value="SLM17463.1"/>
    <property type="molecule type" value="Genomic_DNA"/>
</dbReference>
<dbReference type="InterPro" id="IPR013658">
    <property type="entry name" value="SGL"/>
</dbReference>
<dbReference type="AlphaFoldDB" id="A0A3P3XNG5"/>
<feature type="domain" description="SMP-30/Gluconolactonase/LRE-like region" evidence="1">
    <location>
        <begin position="13"/>
        <end position="276"/>
    </location>
</feature>
<dbReference type="PANTHER" id="PTHR47572:SF5">
    <property type="entry name" value="BLR2277 PROTEIN"/>
    <property type="match status" value="1"/>
</dbReference>
<evidence type="ECO:0000259" key="1">
    <source>
        <dbReference type="Pfam" id="PF08450"/>
    </source>
</evidence>
<evidence type="ECO:0000313" key="2">
    <source>
        <dbReference type="EMBL" id="SLM17463.1"/>
    </source>
</evidence>
<gene>
    <name evidence="2" type="ORF">SPIRO4BDMA_40032</name>
</gene>
<dbReference type="InterPro" id="IPR051262">
    <property type="entry name" value="SMP-30/CGR1_Lactonase"/>
</dbReference>